<proteinExistence type="predicted"/>
<gene>
    <name evidence="1" type="ORF">ThimaDRAFT_1977</name>
</gene>
<reference evidence="1 2" key="1">
    <citation type="submission" date="2011-06" db="EMBL/GenBank/DDBJ databases">
        <title>The draft genome of Thiocapsa marina 5811.</title>
        <authorList>
            <consortium name="US DOE Joint Genome Institute (JGI-PGF)"/>
            <person name="Lucas S."/>
            <person name="Han J."/>
            <person name="Cheng J.-F."/>
            <person name="Goodwin L."/>
            <person name="Pitluck S."/>
            <person name="Peters L."/>
            <person name="Land M.L."/>
            <person name="Hauser L."/>
            <person name="Vogl K."/>
            <person name="Liu Z."/>
            <person name="Imhoff J."/>
            <person name="Thiel V."/>
            <person name="Frigaard N.-U."/>
            <person name="Bryant D."/>
            <person name="Woyke T.J."/>
        </authorList>
    </citation>
    <scope>NUCLEOTIDE SEQUENCE [LARGE SCALE GENOMIC DNA]</scope>
    <source>
        <strain evidence="1 2">5811</strain>
    </source>
</reference>
<name>F9UAU1_9GAMM</name>
<organism evidence="1 2">
    <name type="scientific">Thiocapsa marina 5811</name>
    <dbReference type="NCBI Taxonomy" id="768671"/>
    <lineage>
        <taxon>Bacteria</taxon>
        <taxon>Pseudomonadati</taxon>
        <taxon>Pseudomonadota</taxon>
        <taxon>Gammaproteobacteria</taxon>
        <taxon>Chromatiales</taxon>
        <taxon>Chromatiaceae</taxon>
        <taxon>Thiocapsa</taxon>
    </lineage>
</organism>
<keyword evidence="2" id="KW-1185">Reference proteome</keyword>
<dbReference type="Proteomes" id="UP000005459">
    <property type="component" value="Unassembled WGS sequence"/>
</dbReference>
<sequence length="303" mass="34509">MIVVRADRVLGMIGTEKLRLAHGKETLDALSLMDILVDPELDGVGLGVWLSMAIFTNTPVAVAIGSNQNSIGLINRLFHRLPNRTQYAAPLTIGHYLSKRLQSKLAMSALAIPTDFALKLWRAVTFRRIPPSWSLRDLARFDDSVESLFERRWGFSEETVVRSSQYLNWRLFEAPDVKYSVIAAFEAGDMIAYIAYYIEDGRRETKTMRLIDWLVDARYGFDGFSLLVQELMRRALRERVDVVSMTFLHERLERSLWRLGFASRPGSEFATVGIRCAEPARFTDLLDGSCWNLTDANTDFDCP</sequence>
<evidence type="ECO:0008006" key="3">
    <source>
        <dbReference type="Google" id="ProtNLM"/>
    </source>
</evidence>
<protein>
    <recommendedName>
        <fullName evidence="3">N-acetyltransferase domain-containing protein</fullName>
    </recommendedName>
</protein>
<accession>F9UAU1</accession>
<dbReference type="EMBL" id="AFWV01000006">
    <property type="protein sequence ID" value="EGV18559.1"/>
    <property type="molecule type" value="Genomic_DNA"/>
</dbReference>
<evidence type="ECO:0000313" key="1">
    <source>
        <dbReference type="EMBL" id="EGV18559.1"/>
    </source>
</evidence>
<evidence type="ECO:0000313" key="2">
    <source>
        <dbReference type="Proteomes" id="UP000005459"/>
    </source>
</evidence>
<dbReference type="AlphaFoldDB" id="F9UAU1"/>